<dbReference type="PANTHER" id="PTHR12629:SF5">
    <property type="entry name" value="DIPHOSPHOINOSITOL POLYPHOSPHATE PHOSPHOHYDROLASE 1"/>
    <property type="match status" value="1"/>
</dbReference>
<dbReference type="GO" id="GO:0005737">
    <property type="term" value="C:cytoplasm"/>
    <property type="evidence" value="ECO:0007669"/>
    <property type="project" value="TreeGrafter"/>
</dbReference>
<dbReference type="InterPro" id="IPR015797">
    <property type="entry name" value="NUDIX_hydrolase-like_dom_sf"/>
</dbReference>
<accession>A0A4Z2IJK6</accession>
<dbReference type="GO" id="GO:0000298">
    <property type="term" value="F:endopolyphosphatase activity"/>
    <property type="evidence" value="ECO:0007669"/>
    <property type="project" value="TreeGrafter"/>
</dbReference>
<dbReference type="OrthoDB" id="2011998at2759"/>
<evidence type="ECO:0000256" key="2">
    <source>
        <dbReference type="ARBA" id="ARBA00022801"/>
    </source>
</evidence>
<keyword evidence="1" id="KW-0479">Metal-binding</keyword>
<dbReference type="GO" id="GO:0008486">
    <property type="term" value="F:diphosphoinositol-polyphosphate diphosphatase activity"/>
    <property type="evidence" value="ECO:0007669"/>
    <property type="project" value="TreeGrafter"/>
</dbReference>
<gene>
    <name evidence="4" type="primary">NUDT3</name>
    <name evidence="4" type="ORF">EYF80_011730</name>
</gene>
<evidence type="ECO:0000256" key="1">
    <source>
        <dbReference type="ARBA" id="ARBA00022723"/>
    </source>
</evidence>
<dbReference type="Pfam" id="PF00293">
    <property type="entry name" value="NUDIX"/>
    <property type="match status" value="1"/>
</dbReference>
<sequence>MRFTHVKEGIVGGEEEWEVIWREGVVQGGELRASTSQHCFRIVSKRNPGTCRRCVEATNAPITASAVRGKVVLKVSGPNFKRLWCDRSCFPSRQSNSLHLPLITSLVPHYLHLVLTPVSPAHPLRARQRGEAEEIALRPRPLTQKVVDMMKLKSNQTRTYDGDGYKKRAACLCFRSEVEEEVLLVSSSRHPDKWIVPGGGMEPEEEPNIAAARESGGAAPKTKKQHRITGDVHHNECEKATRAASLGLDVARGRRLNTVKLEAL</sequence>
<comment type="caution">
    <text evidence="4">The sequence shown here is derived from an EMBL/GenBank/DDBJ whole genome shotgun (WGS) entry which is preliminary data.</text>
</comment>
<organism evidence="4 5">
    <name type="scientific">Liparis tanakae</name>
    <name type="common">Tanaka's snailfish</name>
    <dbReference type="NCBI Taxonomy" id="230148"/>
    <lineage>
        <taxon>Eukaryota</taxon>
        <taxon>Metazoa</taxon>
        <taxon>Chordata</taxon>
        <taxon>Craniata</taxon>
        <taxon>Vertebrata</taxon>
        <taxon>Euteleostomi</taxon>
        <taxon>Actinopterygii</taxon>
        <taxon>Neopterygii</taxon>
        <taxon>Teleostei</taxon>
        <taxon>Neoteleostei</taxon>
        <taxon>Acanthomorphata</taxon>
        <taxon>Eupercaria</taxon>
        <taxon>Perciformes</taxon>
        <taxon>Cottioidei</taxon>
        <taxon>Cottales</taxon>
        <taxon>Liparidae</taxon>
        <taxon>Liparis</taxon>
    </lineage>
</organism>
<dbReference type="GO" id="GO:1901909">
    <property type="term" value="P:diadenosine hexaphosphate catabolic process"/>
    <property type="evidence" value="ECO:0007669"/>
    <property type="project" value="TreeGrafter"/>
</dbReference>
<evidence type="ECO:0000259" key="3">
    <source>
        <dbReference type="Pfam" id="PF00293"/>
    </source>
</evidence>
<dbReference type="PANTHER" id="PTHR12629">
    <property type="entry name" value="DIPHOSPHOINOSITOL POLYPHOSPHATE PHOSPHOHYDROLASE"/>
    <property type="match status" value="1"/>
</dbReference>
<dbReference type="GO" id="GO:0034432">
    <property type="term" value="F:bis(5'-adenosyl)-pentaphosphatase activity"/>
    <property type="evidence" value="ECO:0007669"/>
    <property type="project" value="TreeGrafter"/>
</dbReference>
<dbReference type="Proteomes" id="UP000314294">
    <property type="component" value="Unassembled WGS sequence"/>
</dbReference>
<dbReference type="GO" id="GO:0046872">
    <property type="term" value="F:metal ion binding"/>
    <property type="evidence" value="ECO:0007669"/>
    <property type="project" value="UniProtKB-KW"/>
</dbReference>
<dbReference type="Gene3D" id="3.90.79.10">
    <property type="entry name" value="Nucleoside Triphosphate Pyrophosphohydrolase"/>
    <property type="match status" value="1"/>
</dbReference>
<name>A0A4Z2IJK6_9TELE</name>
<dbReference type="GO" id="GO:1901907">
    <property type="term" value="P:diadenosine pentaphosphate catabolic process"/>
    <property type="evidence" value="ECO:0007669"/>
    <property type="project" value="TreeGrafter"/>
</dbReference>
<evidence type="ECO:0000313" key="5">
    <source>
        <dbReference type="Proteomes" id="UP000314294"/>
    </source>
</evidence>
<keyword evidence="5" id="KW-1185">Reference proteome</keyword>
<keyword evidence="2 4" id="KW-0378">Hydrolase</keyword>
<dbReference type="GO" id="GO:0071543">
    <property type="term" value="P:diphosphoinositol polyphosphate metabolic process"/>
    <property type="evidence" value="ECO:0007669"/>
    <property type="project" value="TreeGrafter"/>
</dbReference>
<evidence type="ECO:0000313" key="4">
    <source>
        <dbReference type="EMBL" id="TNN77977.1"/>
    </source>
</evidence>
<dbReference type="GO" id="GO:0034431">
    <property type="term" value="F:bis(5'-adenosyl)-hexaphosphatase activity"/>
    <property type="evidence" value="ECO:0007669"/>
    <property type="project" value="TreeGrafter"/>
</dbReference>
<dbReference type="InterPro" id="IPR000086">
    <property type="entry name" value="NUDIX_hydrolase_dom"/>
</dbReference>
<dbReference type="SUPFAM" id="SSF55811">
    <property type="entry name" value="Nudix"/>
    <property type="match status" value="1"/>
</dbReference>
<dbReference type="GO" id="GO:0005634">
    <property type="term" value="C:nucleus"/>
    <property type="evidence" value="ECO:0007669"/>
    <property type="project" value="TreeGrafter"/>
</dbReference>
<dbReference type="EMBL" id="SRLO01000077">
    <property type="protein sequence ID" value="TNN77977.1"/>
    <property type="molecule type" value="Genomic_DNA"/>
</dbReference>
<dbReference type="GO" id="GO:1901911">
    <property type="term" value="P:adenosine 5'-(hexahydrogen pentaphosphate) catabolic process"/>
    <property type="evidence" value="ECO:0007669"/>
    <property type="project" value="TreeGrafter"/>
</dbReference>
<reference evidence="4 5" key="1">
    <citation type="submission" date="2019-03" db="EMBL/GenBank/DDBJ databases">
        <title>First draft genome of Liparis tanakae, snailfish: a comprehensive survey of snailfish specific genes.</title>
        <authorList>
            <person name="Kim W."/>
            <person name="Song I."/>
            <person name="Jeong J.-H."/>
            <person name="Kim D."/>
            <person name="Kim S."/>
            <person name="Ryu S."/>
            <person name="Song J.Y."/>
            <person name="Lee S.K."/>
        </authorList>
    </citation>
    <scope>NUCLEOTIDE SEQUENCE [LARGE SCALE GENOMIC DNA]</scope>
    <source>
        <tissue evidence="4">Muscle</tissue>
    </source>
</reference>
<dbReference type="AlphaFoldDB" id="A0A4Z2IJK6"/>
<protein>
    <submittedName>
        <fullName evidence="4">Diphosphoinositol polyphosphate phosphohydrolase 1</fullName>
    </submittedName>
</protein>
<feature type="domain" description="Nudix hydrolase" evidence="3">
    <location>
        <begin position="168"/>
        <end position="214"/>
    </location>
</feature>
<proteinExistence type="predicted"/>